<dbReference type="AlphaFoldDB" id="A0A1L3SUL3"/>
<proteinExistence type="inferred from homology"/>
<dbReference type="RefSeq" id="WP_072606578.1">
    <property type="nucleotide sequence ID" value="NZ_CP018171.1"/>
</dbReference>
<dbReference type="PANTHER" id="PTHR46268:SF6">
    <property type="entry name" value="UNIVERSAL STRESS PROTEIN UP12"/>
    <property type="match status" value="1"/>
</dbReference>
<dbReference type="STRING" id="1670800.BSQ44_18325"/>
<reference evidence="4" key="1">
    <citation type="submission" date="2016-11" db="EMBL/GenBank/DDBJ databases">
        <title>Mesorhizobium oceanicum sp. nov., isolated from deep seawater in South China Sea.</title>
        <authorList>
            <person name="Fu G.-Y."/>
        </authorList>
    </citation>
    <scope>NUCLEOTIDE SEQUENCE [LARGE SCALE GENOMIC DNA]</scope>
    <source>
        <strain evidence="4">B7</strain>
    </source>
</reference>
<accession>A0A1L3SUL3</accession>
<protein>
    <submittedName>
        <fullName evidence="3">Universal stress protein UspA</fullName>
    </submittedName>
</protein>
<keyword evidence="4" id="KW-1185">Reference proteome</keyword>
<dbReference type="InterPro" id="IPR006016">
    <property type="entry name" value="UspA"/>
</dbReference>
<dbReference type="Pfam" id="PF00582">
    <property type="entry name" value="Usp"/>
    <property type="match status" value="2"/>
</dbReference>
<dbReference type="Proteomes" id="UP000182840">
    <property type="component" value="Chromosome"/>
</dbReference>
<feature type="domain" description="UspA" evidence="2">
    <location>
        <begin position="3"/>
        <end position="154"/>
    </location>
</feature>
<evidence type="ECO:0000256" key="1">
    <source>
        <dbReference type="ARBA" id="ARBA00008791"/>
    </source>
</evidence>
<dbReference type="PANTHER" id="PTHR46268">
    <property type="entry name" value="STRESS RESPONSE PROTEIN NHAX"/>
    <property type="match status" value="1"/>
</dbReference>
<evidence type="ECO:0000313" key="3">
    <source>
        <dbReference type="EMBL" id="APH73106.1"/>
    </source>
</evidence>
<dbReference type="OrthoDB" id="9804721at2"/>
<sequence>MAKILALVDGSVYGRSVAGHAAWAASRLGLPVEIAHVLGRRIATDFDLSGNLDANARTNLLRQMADLDEQHGKLAQQKGRAILDGARSEVEAVYGVEVSTKLRNGDLLEALGDLEADAEMVVIGKRGEAADFAKLHLGSNLERVVRSSKKPVLVASRSHEPFDRFLIAYDGGKSANRAVDYVASSPLLKGLSCTLLSVGADTAENRSRLDAPVRRLEAGGFEVEARLQNGEPEEVIGACVESGKAGLLVMGAYGHSRIRSYVIGSTTAELVRRCKVPVLMFR</sequence>
<dbReference type="InterPro" id="IPR006015">
    <property type="entry name" value="Universal_stress_UspA"/>
</dbReference>
<dbReference type="PRINTS" id="PR01438">
    <property type="entry name" value="UNVRSLSTRESS"/>
</dbReference>
<name>A0A1L3SUL3_9HYPH</name>
<feature type="domain" description="UspA" evidence="2">
    <location>
        <begin position="164"/>
        <end position="282"/>
    </location>
</feature>
<dbReference type="CDD" id="cd00293">
    <property type="entry name" value="USP-like"/>
    <property type="match status" value="2"/>
</dbReference>
<dbReference type="KEGG" id="meso:BSQ44_18325"/>
<gene>
    <name evidence="3" type="ORF">BSQ44_18325</name>
</gene>
<organism evidence="3 4">
    <name type="scientific">Aquibium oceanicum</name>
    <dbReference type="NCBI Taxonomy" id="1670800"/>
    <lineage>
        <taxon>Bacteria</taxon>
        <taxon>Pseudomonadati</taxon>
        <taxon>Pseudomonadota</taxon>
        <taxon>Alphaproteobacteria</taxon>
        <taxon>Hyphomicrobiales</taxon>
        <taxon>Phyllobacteriaceae</taxon>
        <taxon>Aquibium</taxon>
    </lineage>
</organism>
<dbReference type="SUPFAM" id="SSF52402">
    <property type="entry name" value="Adenine nucleotide alpha hydrolases-like"/>
    <property type="match status" value="2"/>
</dbReference>
<dbReference type="Gene3D" id="3.40.50.12370">
    <property type="match status" value="1"/>
</dbReference>
<evidence type="ECO:0000313" key="4">
    <source>
        <dbReference type="Proteomes" id="UP000182840"/>
    </source>
</evidence>
<dbReference type="EMBL" id="CP018171">
    <property type="protein sequence ID" value="APH73106.1"/>
    <property type="molecule type" value="Genomic_DNA"/>
</dbReference>
<comment type="similarity">
    <text evidence="1">Belongs to the universal stress protein A family.</text>
</comment>
<evidence type="ECO:0000259" key="2">
    <source>
        <dbReference type="Pfam" id="PF00582"/>
    </source>
</evidence>